<dbReference type="InterPro" id="IPR018289">
    <property type="entry name" value="MULE_transposase_dom"/>
</dbReference>
<sequence length="143" mass="16455">MDSTYCTNSENLIINQMVGVTSENTSFFRCHAILSNERAETFKWLFDQYINIMGIEYQPSVVVTDKDPAIMSVIGGFSYSFYHLICRWHLVTNDKSTAASRLGNMDKAEEAVRNSVTSGQIMYFIQDAHLRKEQKHLILFQKI</sequence>
<evidence type="ECO:0000313" key="2">
    <source>
        <dbReference type="EMBL" id="KAA6394056.1"/>
    </source>
</evidence>
<reference evidence="2 3" key="1">
    <citation type="submission" date="2019-03" db="EMBL/GenBank/DDBJ databases">
        <title>Single cell metagenomics reveals metabolic interactions within the superorganism composed of flagellate Streblomastix strix and complex community of Bacteroidetes bacteria on its surface.</title>
        <authorList>
            <person name="Treitli S.C."/>
            <person name="Kolisko M."/>
            <person name="Husnik F."/>
            <person name="Keeling P."/>
            <person name="Hampl V."/>
        </authorList>
    </citation>
    <scope>NUCLEOTIDE SEQUENCE [LARGE SCALE GENOMIC DNA]</scope>
    <source>
        <strain evidence="2">ST1C</strain>
    </source>
</reference>
<evidence type="ECO:0000259" key="1">
    <source>
        <dbReference type="Pfam" id="PF10551"/>
    </source>
</evidence>
<dbReference type="PANTHER" id="PTHR31669:SF251">
    <property type="entry name" value="PROTEIN FAR1-RELATED SEQUENCE"/>
    <property type="match status" value="1"/>
</dbReference>
<dbReference type="GO" id="GO:0006355">
    <property type="term" value="P:regulation of DNA-templated transcription"/>
    <property type="evidence" value="ECO:0007669"/>
    <property type="project" value="InterPro"/>
</dbReference>
<dbReference type="AlphaFoldDB" id="A0A5J4WHA3"/>
<accession>A0A5J4WHA3</accession>
<organism evidence="2 3">
    <name type="scientific">Streblomastix strix</name>
    <dbReference type="NCBI Taxonomy" id="222440"/>
    <lineage>
        <taxon>Eukaryota</taxon>
        <taxon>Metamonada</taxon>
        <taxon>Preaxostyla</taxon>
        <taxon>Oxymonadida</taxon>
        <taxon>Streblomastigidae</taxon>
        <taxon>Streblomastix</taxon>
    </lineage>
</organism>
<dbReference type="PANTHER" id="PTHR31669">
    <property type="entry name" value="PROTEIN FAR1-RELATED SEQUENCE 10-RELATED"/>
    <property type="match status" value="1"/>
</dbReference>
<dbReference type="InterPro" id="IPR031052">
    <property type="entry name" value="FHY3/FAR1"/>
</dbReference>
<proteinExistence type="predicted"/>
<dbReference type="Proteomes" id="UP000324800">
    <property type="component" value="Unassembled WGS sequence"/>
</dbReference>
<dbReference type="EMBL" id="SNRW01002057">
    <property type="protein sequence ID" value="KAA6394056.1"/>
    <property type="molecule type" value="Genomic_DNA"/>
</dbReference>
<name>A0A5J4WHA3_9EUKA</name>
<dbReference type="OrthoDB" id="4327540at2759"/>
<feature type="domain" description="MULE transposase" evidence="1">
    <location>
        <begin position="1"/>
        <end position="93"/>
    </location>
</feature>
<evidence type="ECO:0000313" key="3">
    <source>
        <dbReference type="Proteomes" id="UP000324800"/>
    </source>
</evidence>
<gene>
    <name evidence="2" type="ORF">EZS28_010415</name>
</gene>
<comment type="caution">
    <text evidence="2">The sequence shown here is derived from an EMBL/GenBank/DDBJ whole genome shotgun (WGS) entry which is preliminary data.</text>
</comment>
<dbReference type="Pfam" id="PF10551">
    <property type="entry name" value="MULE"/>
    <property type="match status" value="1"/>
</dbReference>
<protein>
    <recommendedName>
        <fullName evidence="1">MULE transposase domain-containing protein</fullName>
    </recommendedName>
</protein>